<dbReference type="AlphaFoldDB" id="A0A658QW37"/>
<evidence type="ECO:0000313" key="6">
    <source>
        <dbReference type="EMBL" id="SAL27379.1"/>
    </source>
</evidence>
<evidence type="ECO:0000256" key="4">
    <source>
        <dbReference type="PROSITE-ProRule" id="PRU00473"/>
    </source>
</evidence>
<proteinExistence type="predicted"/>
<gene>
    <name evidence="6" type="ORF">AWB72_02166</name>
</gene>
<dbReference type="InterPro" id="IPR050330">
    <property type="entry name" value="Bact_OuterMem_StrucFunc"/>
</dbReference>
<comment type="caution">
    <text evidence="6">The sequence shown here is derived from an EMBL/GenBank/DDBJ whole genome shotgun (WGS) entry which is preliminary data.</text>
</comment>
<protein>
    <submittedName>
        <fullName evidence="6">OmpA family protein</fullName>
    </submittedName>
</protein>
<dbReference type="CDD" id="cd07185">
    <property type="entry name" value="OmpA_C-like"/>
    <property type="match status" value="1"/>
</dbReference>
<dbReference type="PROSITE" id="PS51257">
    <property type="entry name" value="PROKAR_LIPOPROTEIN"/>
    <property type="match status" value="1"/>
</dbReference>
<dbReference type="RefSeq" id="WP_040052348.1">
    <property type="nucleotide sequence ID" value="NZ_FCNV02000003.1"/>
</dbReference>
<dbReference type="EMBL" id="FCNV02000003">
    <property type="protein sequence ID" value="SAL27379.1"/>
    <property type="molecule type" value="Genomic_DNA"/>
</dbReference>
<keyword evidence="2 4" id="KW-0472">Membrane</keyword>
<keyword evidence="3" id="KW-0998">Cell outer membrane</keyword>
<reference evidence="6 7" key="1">
    <citation type="submission" date="2016-01" db="EMBL/GenBank/DDBJ databases">
        <authorList>
            <person name="Peeters C."/>
        </authorList>
    </citation>
    <scope>NUCLEOTIDE SEQUENCE [LARGE SCALE GENOMIC DNA]</scope>
    <source>
        <strain evidence="6">LMG 29315</strain>
    </source>
</reference>
<dbReference type="SUPFAM" id="SSF103088">
    <property type="entry name" value="OmpA-like"/>
    <property type="match status" value="1"/>
</dbReference>
<dbReference type="PRINTS" id="PR01021">
    <property type="entry name" value="OMPADOMAIN"/>
</dbReference>
<evidence type="ECO:0000256" key="1">
    <source>
        <dbReference type="ARBA" id="ARBA00004442"/>
    </source>
</evidence>
<evidence type="ECO:0000313" key="7">
    <source>
        <dbReference type="Proteomes" id="UP000198263"/>
    </source>
</evidence>
<dbReference type="PANTHER" id="PTHR30329">
    <property type="entry name" value="STATOR ELEMENT OF FLAGELLAR MOTOR COMPLEX"/>
    <property type="match status" value="1"/>
</dbReference>
<accession>A0A658QW37</accession>
<dbReference type="OrthoDB" id="9782229at2"/>
<dbReference type="PANTHER" id="PTHR30329:SF21">
    <property type="entry name" value="LIPOPROTEIN YIAD-RELATED"/>
    <property type="match status" value="1"/>
</dbReference>
<name>A0A658QW37_9BURK</name>
<organism evidence="6 7">
    <name type="scientific">Caballeronia concitans</name>
    <dbReference type="NCBI Taxonomy" id="1777133"/>
    <lineage>
        <taxon>Bacteria</taxon>
        <taxon>Pseudomonadati</taxon>
        <taxon>Pseudomonadota</taxon>
        <taxon>Betaproteobacteria</taxon>
        <taxon>Burkholderiales</taxon>
        <taxon>Burkholderiaceae</taxon>
        <taxon>Caballeronia</taxon>
    </lineage>
</organism>
<evidence type="ECO:0000256" key="3">
    <source>
        <dbReference type="ARBA" id="ARBA00023237"/>
    </source>
</evidence>
<dbReference type="InterPro" id="IPR006665">
    <property type="entry name" value="OmpA-like"/>
</dbReference>
<dbReference type="InterPro" id="IPR036737">
    <property type="entry name" value="OmpA-like_sf"/>
</dbReference>
<feature type="domain" description="OmpA-like" evidence="5">
    <location>
        <begin position="43"/>
        <end position="159"/>
    </location>
</feature>
<dbReference type="Proteomes" id="UP000198263">
    <property type="component" value="Unassembled WGS sequence"/>
</dbReference>
<dbReference type="Gene3D" id="3.30.1330.60">
    <property type="entry name" value="OmpA-like domain"/>
    <property type="match status" value="1"/>
</dbReference>
<evidence type="ECO:0000259" key="5">
    <source>
        <dbReference type="PROSITE" id="PS51123"/>
    </source>
</evidence>
<evidence type="ECO:0000256" key="2">
    <source>
        <dbReference type="ARBA" id="ARBA00023136"/>
    </source>
</evidence>
<dbReference type="Pfam" id="PF00691">
    <property type="entry name" value="OmpA"/>
    <property type="match status" value="1"/>
</dbReference>
<keyword evidence="7" id="KW-1185">Reference proteome</keyword>
<dbReference type="GO" id="GO:0009279">
    <property type="term" value="C:cell outer membrane"/>
    <property type="evidence" value="ECO:0007669"/>
    <property type="project" value="UniProtKB-SubCell"/>
</dbReference>
<comment type="subcellular location">
    <subcellularLocation>
        <location evidence="1">Cell outer membrane</location>
    </subcellularLocation>
</comment>
<dbReference type="InterPro" id="IPR006664">
    <property type="entry name" value="OMP_bac"/>
</dbReference>
<dbReference type="PROSITE" id="PS51123">
    <property type="entry name" value="OMPA_2"/>
    <property type="match status" value="1"/>
</dbReference>
<sequence length="166" mass="17842">MKKLMAVGALVAAVSVLTGCSSLDRTKEESLNRAAGIEVTETPQGVGVRLPEKVLFDFDKATLRADSGPAIARSAVLIMRSKKPVLVEGHTDNIGERDYNMKLSQARAEVVARALADKGVPASRVNYKGFAFDRPVASNDSDEGRARNRRTEIVIIGESVDTVMGK</sequence>